<comment type="caution">
    <text evidence="1">The sequence shown here is derived from an EMBL/GenBank/DDBJ whole genome shotgun (WGS) entry which is preliminary data.</text>
</comment>
<evidence type="ECO:0000313" key="1">
    <source>
        <dbReference type="EMBL" id="RWX81490.1"/>
    </source>
</evidence>
<proteinExistence type="predicted"/>
<sequence length="197" mass="22124">MSAPDIENVKLTNYNLIIEEVFDESVFGMVAPSTKIKGIKVIGTSHLQVLRSIYTLTIGQDVYFKGRKLQGSPGVREMLSEIFEPGTQLTTRSNGKHGVLHRYLGKKNIFTAKALEHYRASATLPFLRMYGEDPAPTRLLYGNPAVTFLQKTGQRPIAAAYFNSATNRLELLHYFERRTLIDNFQKHFLEASDAAVG</sequence>
<reference evidence="1 2" key="1">
    <citation type="submission" date="2019-01" db="EMBL/GenBank/DDBJ databases">
        <title>The draft genome of Rhizobium sp. 24NR.</title>
        <authorList>
            <person name="Liu L."/>
            <person name="Liang L."/>
            <person name="Shi S."/>
            <person name="Xu L."/>
            <person name="Wang X."/>
            <person name="Li L."/>
            <person name="Zhang X."/>
        </authorList>
    </citation>
    <scope>NUCLEOTIDE SEQUENCE [LARGE SCALE GENOMIC DNA]</scope>
    <source>
        <strain evidence="1 2">24NR</strain>
    </source>
</reference>
<dbReference type="AlphaFoldDB" id="A0A444LMF6"/>
<organism evidence="1 2">
    <name type="scientific">Neorhizobium lilium</name>
    <dbReference type="NCBI Taxonomy" id="2503024"/>
    <lineage>
        <taxon>Bacteria</taxon>
        <taxon>Pseudomonadati</taxon>
        <taxon>Pseudomonadota</taxon>
        <taxon>Alphaproteobacteria</taxon>
        <taxon>Hyphomicrobiales</taxon>
        <taxon>Rhizobiaceae</taxon>
        <taxon>Rhizobium/Agrobacterium group</taxon>
        <taxon>Neorhizobium</taxon>
    </lineage>
</organism>
<keyword evidence="2" id="KW-1185">Reference proteome</keyword>
<dbReference type="OrthoDB" id="8354287at2"/>
<accession>A0A444LMF6</accession>
<gene>
    <name evidence="1" type="ORF">EPK99_04155</name>
</gene>
<dbReference type="EMBL" id="SBIP01000001">
    <property type="protein sequence ID" value="RWX81490.1"/>
    <property type="molecule type" value="Genomic_DNA"/>
</dbReference>
<dbReference type="Proteomes" id="UP000287687">
    <property type="component" value="Unassembled WGS sequence"/>
</dbReference>
<protein>
    <submittedName>
        <fullName evidence="1">Uncharacterized protein</fullName>
    </submittedName>
</protein>
<dbReference type="RefSeq" id="WP_128441353.1">
    <property type="nucleotide sequence ID" value="NZ_SBIP01000001.1"/>
</dbReference>
<evidence type="ECO:0000313" key="2">
    <source>
        <dbReference type="Proteomes" id="UP000287687"/>
    </source>
</evidence>
<name>A0A444LMF6_9HYPH</name>